<reference evidence="2" key="3">
    <citation type="submission" date="2020-12" db="UniProtKB">
        <authorList>
            <consortium name="EnsemblPlants"/>
        </authorList>
    </citation>
    <scope>IDENTIFICATION</scope>
</reference>
<reference evidence="1 3" key="1">
    <citation type="journal article" date="2008" name="Science">
        <title>The Physcomitrella genome reveals evolutionary insights into the conquest of land by plants.</title>
        <authorList>
            <person name="Rensing S."/>
            <person name="Lang D."/>
            <person name="Zimmer A."/>
            <person name="Terry A."/>
            <person name="Salamov A."/>
            <person name="Shapiro H."/>
            <person name="Nishiyama T."/>
            <person name="Perroud P.-F."/>
            <person name="Lindquist E."/>
            <person name="Kamisugi Y."/>
            <person name="Tanahashi T."/>
            <person name="Sakakibara K."/>
            <person name="Fujita T."/>
            <person name="Oishi K."/>
            <person name="Shin-I T."/>
            <person name="Kuroki Y."/>
            <person name="Toyoda A."/>
            <person name="Suzuki Y."/>
            <person name="Hashimoto A."/>
            <person name="Yamaguchi K."/>
            <person name="Sugano A."/>
            <person name="Kohara Y."/>
            <person name="Fujiyama A."/>
            <person name="Anterola A."/>
            <person name="Aoki S."/>
            <person name="Ashton N."/>
            <person name="Barbazuk W.B."/>
            <person name="Barker E."/>
            <person name="Bennetzen J."/>
            <person name="Bezanilla M."/>
            <person name="Blankenship R."/>
            <person name="Cho S.H."/>
            <person name="Dutcher S."/>
            <person name="Estelle M."/>
            <person name="Fawcett J.A."/>
            <person name="Gundlach H."/>
            <person name="Hanada K."/>
            <person name="Heyl A."/>
            <person name="Hicks K.A."/>
            <person name="Hugh J."/>
            <person name="Lohr M."/>
            <person name="Mayer K."/>
            <person name="Melkozernov A."/>
            <person name="Murata T."/>
            <person name="Nelson D."/>
            <person name="Pils B."/>
            <person name="Prigge M."/>
            <person name="Reiss B."/>
            <person name="Renner T."/>
            <person name="Rombauts S."/>
            <person name="Rushton P."/>
            <person name="Sanderfoot A."/>
            <person name="Schween G."/>
            <person name="Shiu S.-H."/>
            <person name="Stueber K."/>
            <person name="Theodoulou F.L."/>
            <person name="Tu H."/>
            <person name="Van de Peer Y."/>
            <person name="Verrier P.J."/>
            <person name="Waters E."/>
            <person name="Wood A."/>
            <person name="Yang L."/>
            <person name="Cove D."/>
            <person name="Cuming A."/>
            <person name="Hasebe M."/>
            <person name="Lucas S."/>
            <person name="Mishler D.B."/>
            <person name="Reski R."/>
            <person name="Grigoriev I."/>
            <person name="Quatrano R.S."/>
            <person name="Boore J.L."/>
        </authorList>
    </citation>
    <scope>NUCLEOTIDE SEQUENCE [LARGE SCALE GENOMIC DNA]</scope>
    <source>
        <strain evidence="2 3">cv. Gransden 2004</strain>
    </source>
</reference>
<keyword evidence="3" id="KW-1185">Reference proteome</keyword>
<sequence length="72" mass="8320">MTEIWSPHSLFSPFWWGRGMNERTVTEEGNPLQGDLNLGPDQHLKVEECRDVHTRIVKLHCPLTPQSQLRVA</sequence>
<reference evidence="1 3" key="2">
    <citation type="journal article" date="2018" name="Plant J.">
        <title>The Physcomitrella patens chromosome-scale assembly reveals moss genome structure and evolution.</title>
        <authorList>
            <person name="Lang D."/>
            <person name="Ullrich K.K."/>
            <person name="Murat F."/>
            <person name="Fuchs J."/>
            <person name="Jenkins J."/>
            <person name="Haas F.B."/>
            <person name="Piednoel M."/>
            <person name="Gundlach H."/>
            <person name="Van Bel M."/>
            <person name="Meyberg R."/>
            <person name="Vives C."/>
            <person name="Morata J."/>
            <person name="Symeonidi A."/>
            <person name="Hiss M."/>
            <person name="Muchero W."/>
            <person name="Kamisugi Y."/>
            <person name="Saleh O."/>
            <person name="Blanc G."/>
            <person name="Decker E.L."/>
            <person name="van Gessel N."/>
            <person name="Grimwood J."/>
            <person name="Hayes R.D."/>
            <person name="Graham S.W."/>
            <person name="Gunter L.E."/>
            <person name="McDaniel S.F."/>
            <person name="Hoernstein S.N.W."/>
            <person name="Larsson A."/>
            <person name="Li F.W."/>
            <person name="Perroud P.F."/>
            <person name="Phillips J."/>
            <person name="Ranjan P."/>
            <person name="Rokshar D.S."/>
            <person name="Rothfels C.J."/>
            <person name="Schneider L."/>
            <person name="Shu S."/>
            <person name="Stevenson D.W."/>
            <person name="Thummler F."/>
            <person name="Tillich M."/>
            <person name="Villarreal Aguilar J.C."/>
            <person name="Widiez T."/>
            <person name="Wong G.K."/>
            <person name="Wymore A."/>
            <person name="Zhang Y."/>
            <person name="Zimmer A.D."/>
            <person name="Quatrano R.S."/>
            <person name="Mayer K.F.X."/>
            <person name="Goodstein D."/>
            <person name="Casacuberta J.M."/>
            <person name="Vandepoele K."/>
            <person name="Reski R."/>
            <person name="Cuming A.C."/>
            <person name="Tuskan G.A."/>
            <person name="Maumus F."/>
            <person name="Salse J."/>
            <person name="Schmutz J."/>
            <person name="Rensing S.A."/>
        </authorList>
    </citation>
    <scope>NUCLEOTIDE SEQUENCE [LARGE SCALE GENOMIC DNA]</scope>
    <source>
        <strain evidence="2 3">cv. Gransden 2004</strain>
    </source>
</reference>
<evidence type="ECO:0000313" key="3">
    <source>
        <dbReference type="Proteomes" id="UP000006727"/>
    </source>
</evidence>
<accession>A0A2K1JCN2</accession>
<gene>
    <name evidence="1" type="ORF">PHYPA_019546</name>
</gene>
<dbReference type="InParanoid" id="A0A2K1JCN2"/>
<organism evidence="1">
    <name type="scientific">Physcomitrium patens</name>
    <name type="common">Spreading-leaved earth moss</name>
    <name type="synonym">Physcomitrella patens</name>
    <dbReference type="NCBI Taxonomy" id="3218"/>
    <lineage>
        <taxon>Eukaryota</taxon>
        <taxon>Viridiplantae</taxon>
        <taxon>Streptophyta</taxon>
        <taxon>Embryophyta</taxon>
        <taxon>Bryophyta</taxon>
        <taxon>Bryophytina</taxon>
        <taxon>Bryopsida</taxon>
        <taxon>Funariidae</taxon>
        <taxon>Funariales</taxon>
        <taxon>Funariaceae</taxon>
        <taxon>Physcomitrium</taxon>
    </lineage>
</organism>
<protein>
    <submittedName>
        <fullName evidence="1 2">Uncharacterized protein</fullName>
    </submittedName>
</protein>
<proteinExistence type="predicted"/>
<name>A0A2K1JCN2_PHYPA</name>
<dbReference type="EnsemblPlants" id="Pp3c15_9790V3.1">
    <property type="protein sequence ID" value="PAC:32928684.CDS.1"/>
    <property type="gene ID" value="Pp3c15_9790"/>
</dbReference>
<dbReference type="EMBL" id="ABEU02000015">
    <property type="protein sequence ID" value="PNR39268.1"/>
    <property type="molecule type" value="Genomic_DNA"/>
</dbReference>
<evidence type="ECO:0000313" key="1">
    <source>
        <dbReference type="EMBL" id="PNR39268.1"/>
    </source>
</evidence>
<dbReference type="Gramene" id="Pp3c15_9790V3.1">
    <property type="protein sequence ID" value="PAC:32928684.CDS.1"/>
    <property type="gene ID" value="Pp3c15_9790"/>
</dbReference>
<dbReference type="Gramene" id="Pp3c15_9790V3.2">
    <property type="protein sequence ID" value="PAC:32928685.CDS.1"/>
    <property type="gene ID" value="Pp3c15_9790"/>
</dbReference>
<evidence type="ECO:0000313" key="2">
    <source>
        <dbReference type="EnsemblPlants" id="PAC:32928684.CDS.1"/>
    </source>
</evidence>
<dbReference type="PaxDb" id="3218-PP1S99_268V6.1"/>
<dbReference type="Proteomes" id="UP000006727">
    <property type="component" value="Chromosome 15"/>
</dbReference>
<dbReference type="EnsemblPlants" id="Pp3c15_9790V3.2">
    <property type="protein sequence ID" value="PAC:32928685.CDS.1"/>
    <property type="gene ID" value="Pp3c15_9790"/>
</dbReference>
<dbReference type="AlphaFoldDB" id="A0A2K1JCN2"/>